<accession>A0A1G7BR71</accession>
<evidence type="ECO:0000313" key="2">
    <source>
        <dbReference type="Proteomes" id="UP000199245"/>
    </source>
</evidence>
<sequence length="34" mass="3734">MGARLVAVDPSRRPLRGLLRVTVIELIRAPPPGR</sequence>
<dbReference type="AlphaFoldDB" id="A0A1G7BR71"/>
<reference evidence="1 2" key="1">
    <citation type="submission" date="2016-10" db="EMBL/GenBank/DDBJ databases">
        <authorList>
            <person name="de Groot N.N."/>
        </authorList>
    </citation>
    <scope>NUCLEOTIDE SEQUENCE [LARGE SCALE GENOMIC DNA]</scope>
    <source>
        <strain evidence="1 2">R5</strain>
    </source>
</reference>
<evidence type="ECO:0000313" key="1">
    <source>
        <dbReference type="EMBL" id="SDE29493.1"/>
    </source>
</evidence>
<dbReference type="Proteomes" id="UP000199245">
    <property type="component" value="Unassembled WGS sequence"/>
</dbReference>
<dbReference type="EMBL" id="FMZW01000023">
    <property type="protein sequence ID" value="SDE29493.1"/>
    <property type="molecule type" value="Genomic_DNA"/>
</dbReference>
<gene>
    <name evidence="1" type="ORF">SAMN05216337_102366</name>
</gene>
<protein>
    <submittedName>
        <fullName evidence="1">Uncharacterized protein</fullName>
    </submittedName>
</protein>
<organism evidence="1 2">
    <name type="scientific">Bradyrhizobium brasilense</name>
    <dbReference type="NCBI Taxonomy" id="1419277"/>
    <lineage>
        <taxon>Bacteria</taxon>
        <taxon>Pseudomonadati</taxon>
        <taxon>Pseudomonadota</taxon>
        <taxon>Alphaproteobacteria</taxon>
        <taxon>Hyphomicrobiales</taxon>
        <taxon>Nitrobacteraceae</taxon>
        <taxon>Bradyrhizobium</taxon>
    </lineage>
</organism>
<proteinExistence type="predicted"/>
<name>A0A1G7BR71_9BRAD</name>